<evidence type="ECO:0000256" key="1">
    <source>
        <dbReference type="SAM" id="MobiDB-lite"/>
    </source>
</evidence>
<evidence type="ECO:0000313" key="3">
    <source>
        <dbReference type="Proteomes" id="UP000676428"/>
    </source>
</evidence>
<sequence length="185" mass="20354">MGIDATGAVERRLLLELLAQDYPCGSNEPIANAPYATDAIEVIDICRYRPTYHFGNTAIDSHDPQSAAESAATATSNPSERDNQAAKQCNTIQYKQEKTTMTDVIALLEKLGRDATLLQPEKLEQLLLKSELSNAQIYCIKTRDLTGLRAELDIENTIICCAQAVPDEEEPNEDEQPKKDDAVNG</sequence>
<feature type="region of interest" description="Disordered" evidence="1">
    <location>
        <begin position="165"/>
        <end position="185"/>
    </location>
</feature>
<name>A0ABX8DGR4_9GAMM</name>
<proteinExistence type="predicted"/>
<accession>A0ABX8DGR4</accession>
<reference evidence="2 3" key="1">
    <citation type="journal article" date="2012" name="Int. J. Syst. Evol. Microbiol.">
        <title>Shewanella dokdonensis sp. nov., isolated from seawater.</title>
        <authorList>
            <person name="Sung H.R."/>
            <person name="Yoon J.H."/>
            <person name="Ghim S.Y."/>
        </authorList>
    </citation>
    <scope>NUCLEOTIDE SEQUENCE [LARGE SCALE GENOMIC DNA]</scope>
    <source>
        <strain evidence="2 3">DSM 23626</strain>
    </source>
</reference>
<dbReference type="Proteomes" id="UP000676428">
    <property type="component" value="Chromosome"/>
</dbReference>
<protein>
    <submittedName>
        <fullName evidence="2">Uncharacterized protein</fullName>
    </submittedName>
</protein>
<gene>
    <name evidence="2" type="ORF">KHX94_04655</name>
</gene>
<feature type="compositionally biased region" description="Low complexity" evidence="1">
    <location>
        <begin position="66"/>
        <end position="76"/>
    </location>
</feature>
<organism evidence="2 3">
    <name type="scientific">Shewanella dokdonensis</name>
    <dbReference type="NCBI Taxonomy" id="712036"/>
    <lineage>
        <taxon>Bacteria</taxon>
        <taxon>Pseudomonadati</taxon>
        <taxon>Pseudomonadota</taxon>
        <taxon>Gammaproteobacteria</taxon>
        <taxon>Alteromonadales</taxon>
        <taxon>Shewanellaceae</taxon>
        <taxon>Shewanella</taxon>
    </lineage>
</organism>
<keyword evidence="3" id="KW-1185">Reference proteome</keyword>
<feature type="compositionally biased region" description="Basic and acidic residues" evidence="1">
    <location>
        <begin position="175"/>
        <end position="185"/>
    </location>
</feature>
<feature type="region of interest" description="Disordered" evidence="1">
    <location>
        <begin position="59"/>
        <end position="85"/>
    </location>
</feature>
<dbReference type="RefSeq" id="WP_213682555.1">
    <property type="nucleotide sequence ID" value="NZ_CP074572.1"/>
</dbReference>
<evidence type="ECO:0000313" key="2">
    <source>
        <dbReference type="EMBL" id="QVK23939.1"/>
    </source>
</evidence>
<dbReference type="EMBL" id="CP074572">
    <property type="protein sequence ID" value="QVK23939.1"/>
    <property type="molecule type" value="Genomic_DNA"/>
</dbReference>